<organism evidence="9 10">
    <name type="scientific">Nepenthes gracilis</name>
    <name type="common">Slender pitcher plant</name>
    <dbReference type="NCBI Taxonomy" id="150966"/>
    <lineage>
        <taxon>Eukaryota</taxon>
        <taxon>Viridiplantae</taxon>
        <taxon>Streptophyta</taxon>
        <taxon>Embryophyta</taxon>
        <taxon>Tracheophyta</taxon>
        <taxon>Spermatophyta</taxon>
        <taxon>Magnoliopsida</taxon>
        <taxon>eudicotyledons</taxon>
        <taxon>Gunneridae</taxon>
        <taxon>Pentapetalae</taxon>
        <taxon>Caryophyllales</taxon>
        <taxon>Nepenthaceae</taxon>
        <taxon>Nepenthes</taxon>
    </lineage>
</organism>
<dbReference type="GO" id="GO:0030599">
    <property type="term" value="F:pectinesterase activity"/>
    <property type="evidence" value="ECO:0007669"/>
    <property type="project" value="UniProtKB-EC"/>
</dbReference>
<evidence type="ECO:0000256" key="7">
    <source>
        <dbReference type="SAM" id="Phobius"/>
    </source>
</evidence>
<dbReference type="Proteomes" id="UP001279734">
    <property type="component" value="Unassembled WGS sequence"/>
</dbReference>
<evidence type="ECO:0000256" key="4">
    <source>
        <dbReference type="ARBA" id="ARBA00022729"/>
    </source>
</evidence>
<keyword evidence="6" id="KW-0325">Glycoprotein</keyword>
<dbReference type="NCBIfam" id="TIGR01614">
    <property type="entry name" value="PME_inhib"/>
    <property type="match status" value="1"/>
</dbReference>
<dbReference type="PANTHER" id="PTHR31080:SF303">
    <property type="entry name" value="PECTINESTERASE 1-LIKE"/>
    <property type="match status" value="1"/>
</dbReference>
<comment type="similarity">
    <text evidence="1">In the N-terminal section; belongs to the PMEI family.</text>
</comment>
<evidence type="ECO:0000256" key="1">
    <source>
        <dbReference type="ARBA" id="ARBA00006027"/>
    </source>
</evidence>
<dbReference type="EMBL" id="BSYO01000017">
    <property type="protein sequence ID" value="GMH16850.1"/>
    <property type="molecule type" value="Genomic_DNA"/>
</dbReference>
<keyword evidence="7" id="KW-0812">Transmembrane</keyword>
<evidence type="ECO:0000256" key="6">
    <source>
        <dbReference type="ARBA" id="ARBA00023180"/>
    </source>
</evidence>
<keyword evidence="5" id="KW-1015">Disulfide bond</keyword>
<dbReference type="GO" id="GO:0004857">
    <property type="term" value="F:enzyme inhibitor activity"/>
    <property type="evidence" value="ECO:0007669"/>
    <property type="project" value="InterPro"/>
</dbReference>
<evidence type="ECO:0000259" key="8">
    <source>
        <dbReference type="SMART" id="SM00856"/>
    </source>
</evidence>
<evidence type="ECO:0000313" key="9">
    <source>
        <dbReference type="EMBL" id="GMH16850.1"/>
    </source>
</evidence>
<accession>A0AAD3SRX8</accession>
<dbReference type="Pfam" id="PF04043">
    <property type="entry name" value="PMEI"/>
    <property type="match status" value="1"/>
</dbReference>
<proteinExistence type="inferred from homology"/>
<dbReference type="SUPFAM" id="SSF101148">
    <property type="entry name" value="Plant invertase/pectin methylesterase inhibitor"/>
    <property type="match status" value="1"/>
</dbReference>
<comment type="caution">
    <text evidence="9">The sequence shown here is derived from an EMBL/GenBank/DDBJ whole genome shotgun (WGS) entry which is preliminary data.</text>
</comment>
<comment type="similarity">
    <text evidence="2">In the C-terminal section; belongs to the pectinesterase family.</text>
</comment>
<dbReference type="Gene3D" id="1.20.140.40">
    <property type="entry name" value="Invertase/pectin methylesterase inhibitor family protein"/>
    <property type="match status" value="1"/>
</dbReference>
<feature type="transmembrane region" description="Helical" evidence="7">
    <location>
        <begin position="35"/>
        <end position="59"/>
    </location>
</feature>
<dbReference type="InterPro" id="IPR035513">
    <property type="entry name" value="Invertase/methylesterase_inhib"/>
</dbReference>
<evidence type="ECO:0000256" key="3">
    <source>
        <dbReference type="ARBA" id="ARBA00013229"/>
    </source>
</evidence>
<feature type="domain" description="Pectinesterase inhibitor" evidence="8">
    <location>
        <begin position="70"/>
        <end position="229"/>
    </location>
</feature>
<dbReference type="FunFam" id="1.20.140.40:FF:000010">
    <property type="entry name" value="Pectinesterase"/>
    <property type="match status" value="1"/>
</dbReference>
<dbReference type="InterPro" id="IPR006501">
    <property type="entry name" value="Pectinesterase_inhib_dom"/>
</dbReference>
<evidence type="ECO:0000256" key="2">
    <source>
        <dbReference type="ARBA" id="ARBA00007786"/>
    </source>
</evidence>
<keyword evidence="7" id="KW-1133">Transmembrane helix</keyword>
<gene>
    <name evidence="9" type="ORF">Nepgr_018691</name>
</gene>
<dbReference type="InterPro" id="IPR051955">
    <property type="entry name" value="PME_Inhibitor"/>
</dbReference>
<name>A0AAD3SRX8_NEPGR</name>
<sequence>MESFNIYKGYDTLNHNDLQLHDHKASLNDSPRRPIVIIAISSIVLLTLLVGSLIGALIYETSTELPEQLDLAESIRAVCSATQYPDSCFASISSINSHPKSDPLFICSLSLRAAIDAVSKLTSLPKILISKINDPPILAALRDCESLFTDALDRLNRSAATVAKGVRSGEKLLKGPESSDVKTWISAAMTDQETCVDGLKEMGGSTVLDHQVVAAVNESRVCTSNSLAILVNMKTILEKFE</sequence>
<keyword evidence="10" id="KW-1185">Reference proteome</keyword>
<dbReference type="PANTHER" id="PTHR31080">
    <property type="entry name" value="PECTINESTERASE INHIBITOR-LIKE"/>
    <property type="match status" value="1"/>
</dbReference>
<evidence type="ECO:0000256" key="5">
    <source>
        <dbReference type="ARBA" id="ARBA00023157"/>
    </source>
</evidence>
<dbReference type="AlphaFoldDB" id="A0AAD3SRX8"/>
<keyword evidence="4" id="KW-0732">Signal</keyword>
<reference evidence="9" key="1">
    <citation type="submission" date="2023-05" db="EMBL/GenBank/DDBJ databases">
        <title>Nepenthes gracilis genome sequencing.</title>
        <authorList>
            <person name="Fukushima K."/>
        </authorList>
    </citation>
    <scope>NUCLEOTIDE SEQUENCE</scope>
    <source>
        <strain evidence="9">SING2019-196</strain>
    </source>
</reference>
<protein>
    <recommendedName>
        <fullName evidence="3">pectinesterase</fullName>
        <ecNumber evidence="3">3.1.1.11</ecNumber>
    </recommendedName>
</protein>
<dbReference type="SMART" id="SM00856">
    <property type="entry name" value="PMEI"/>
    <property type="match status" value="1"/>
</dbReference>
<keyword evidence="7" id="KW-0472">Membrane</keyword>
<dbReference type="EC" id="3.1.1.11" evidence="3"/>
<evidence type="ECO:0000313" key="10">
    <source>
        <dbReference type="Proteomes" id="UP001279734"/>
    </source>
</evidence>
<dbReference type="CDD" id="cd15798">
    <property type="entry name" value="PMEI-like_3"/>
    <property type="match status" value="1"/>
</dbReference>